<feature type="domain" description="Granulins" evidence="7">
    <location>
        <begin position="106"/>
        <end position="119"/>
    </location>
</feature>
<dbReference type="InterPro" id="IPR000118">
    <property type="entry name" value="Granulin"/>
</dbReference>
<dbReference type="Proteomes" id="UP001152622">
    <property type="component" value="Chromosome 12"/>
</dbReference>
<feature type="domain" description="Granulins" evidence="7">
    <location>
        <begin position="397"/>
        <end position="410"/>
    </location>
</feature>
<reference evidence="8" key="1">
    <citation type="journal article" date="2023" name="Science">
        <title>Genome structures resolve the early diversification of teleost fishes.</title>
        <authorList>
            <person name="Parey E."/>
            <person name="Louis A."/>
            <person name="Montfort J."/>
            <person name="Bouchez O."/>
            <person name="Roques C."/>
            <person name="Iampietro C."/>
            <person name="Lluch J."/>
            <person name="Castinel A."/>
            <person name="Donnadieu C."/>
            <person name="Desvignes T."/>
            <person name="Floi Bucao C."/>
            <person name="Jouanno E."/>
            <person name="Wen M."/>
            <person name="Mejri S."/>
            <person name="Dirks R."/>
            <person name="Jansen H."/>
            <person name="Henkel C."/>
            <person name="Chen W.J."/>
            <person name="Zahm M."/>
            <person name="Cabau C."/>
            <person name="Klopp C."/>
            <person name="Thompson A.W."/>
            <person name="Robinson-Rechavi M."/>
            <person name="Braasch I."/>
            <person name="Lecointre G."/>
            <person name="Bobe J."/>
            <person name="Postlethwait J.H."/>
            <person name="Berthelot C."/>
            <person name="Roest Crollius H."/>
            <person name="Guiguen Y."/>
        </authorList>
    </citation>
    <scope>NUCLEOTIDE SEQUENCE</scope>
    <source>
        <strain evidence="8">WJC10195</strain>
    </source>
</reference>
<sequence length="509" mass="54760">MRVDQQCSQSQMLQSGVLCLTLVALSSAITCPDGGTCDDGSACCQTNSGGYGCCPLARPLPMVHASSRNDGNDTTCPDGSHCPSEYSCLQSHNAYKCCPLGQGVSCSDGKHCCPEHHRCGEDGHSCIKEKALQALRDNSDVKDPQNVGETCVTCPDGEMCELYATCCQLTDGSYGCCPFFIAVCCDDDIHCCPYGTTCNMAAGDCFRRTGSVPWQEKVPALPRVLQGAALRAARPYQVRCDAKTSCPNDKTCCFMESLGRWGCCPLPKPLPMVHASSRNDGNDATCPDGSHCPSEYSCLQSHNAYKCCPLGQGVSCSDGKHCCPVHHRCGEDGHSCIKEKALQALKDNSDLKDPHTVGPNEGPNTCPDGSKCSDFTTCCWSIYGYYDCCPFDSAVCCGDHIHCCPPGTTCRAGSCFWSPTVSAPWLEMVSTLPRELRAAWLDQHRCDARTSCPNDNTCCFMKSLGRWWCCPLPKAVCCRDQKHCCPSGHTCDPSTGSCSKSISSGREDL</sequence>
<organism evidence="8 9">
    <name type="scientific">Synaphobranchus kaupii</name>
    <name type="common">Kaup's arrowtooth eel</name>
    <dbReference type="NCBI Taxonomy" id="118154"/>
    <lineage>
        <taxon>Eukaryota</taxon>
        <taxon>Metazoa</taxon>
        <taxon>Chordata</taxon>
        <taxon>Craniata</taxon>
        <taxon>Vertebrata</taxon>
        <taxon>Euteleostomi</taxon>
        <taxon>Actinopterygii</taxon>
        <taxon>Neopterygii</taxon>
        <taxon>Teleostei</taxon>
        <taxon>Anguilliformes</taxon>
        <taxon>Synaphobranchidae</taxon>
        <taxon>Synaphobranchus</taxon>
    </lineage>
</organism>
<dbReference type="EMBL" id="JAINUF010000012">
    <property type="protein sequence ID" value="KAJ8345433.1"/>
    <property type="molecule type" value="Genomic_DNA"/>
</dbReference>
<keyword evidence="4" id="KW-1015">Disulfide bond</keyword>
<feature type="domain" description="Granulins" evidence="7">
    <location>
        <begin position="316"/>
        <end position="329"/>
    </location>
</feature>
<dbReference type="InterPro" id="IPR037277">
    <property type="entry name" value="Granulin_sf"/>
</dbReference>
<evidence type="ECO:0000259" key="7">
    <source>
        <dbReference type="PROSITE" id="PS00799"/>
    </source>
</evidence>
<feature type="region of interest" description="Disordered" evidence="5">
    <location>
        <begin position="489"/>
        <end position="509"/>
    </location>
</feature>
<keyword evidence="3" id="KW-0964">Secreted</keyword>
<feature type="compositionally biased region" description="Low complexity" evidence="5">
    <location>
        <begin position="494"/>
        <end position="509"/>
    </location>
</feature>
<evidence type="ECO:0000313" key="9">
    <source>
        <dbReference type="Proteomes" id="UP001152622"/>
    </source>
</evidence>
<dbReference type="PANTHER" id="PTHR12274">
    <property type="entry name" value="GRANULIN"/>
    <property type="match status" value="1"/>
</dbReference>
<evidence type="ECO:0000313" key="8">
    <source>
        <dbReference type="EMBL" id="KAJ8345433.1"/>
    </source>
</evidence>
<feature type="chain" id="PRO_5040259749" description="Granulins domain-containing protein" evidence="6">
    <location>
        <begin position="29"/>
        <end position="509"/>
    </location>
</feature>
<evidence type="ECO:0000256" key="5">
    <source>
        <dbReference type="SAM" id="MobiDB-lite"/>
    </source>
</evidence>
<comment type="caution">
    <text evidence="8">The sequence shown here is derived from an EMBL/GenBank/DDBJ whole genome shotgun (WGS) entry which is preliminary data.</text>
</comment>
<dbReference type="SUPFAM" id="SSF57277">
    <property type="entry name" value="Granulin repeat"/>
    <property type="match status" value="3"/>
</dbReference>
<protein>
    <recommendedName>
        <fullName evidence="7">Granulins domain-containing protein</fullName>
    </recommendedName>
</protein>
<dbReference type="SMART" id="SM00277">
    <property type="entry name" value="GRAN"/>
    <property type="match status" value="6"/>
</dbReference>
<feature type="domain" description="Granulins" evidence="7">
    <location>
        <begin position="478"/>
        <end position="491"/>
    </location>
</feature>
<evidence type="ECO:0000256" key="6">
    <source>
        <dbReference type="SAM" id="SignalP"/>
    </source>
</evidence>
<evidence type="ECO:0000256" key="3">
    <source>
        <dbReference type="ARBA" id="ARBA00022525"/>
    </source>
</evidence>
<evidence type="ECO:0000256" key="1">
    <source>
        <dbReference type="ARBA" id="ARBA00004613"/>
    </source>
</evidence>
<dbReference type="PANTHER" id="PTHR12274:SF7">
    <property type="entry name" value="GRANULINS"/>
    <property type="match status" value="1"/>
</dbReference>
<dbReference type="Gene3D" id="2.10.25.160">
    <property type="entry name" value="Granulin"/>
    <property type="match status" value="6"/>
</dbReference>
<keyword evidence="6" id="KW-0732">Signal</keyword>
<dbReference type="InterPro" id="IPR039036">
    <property type="entry name" value="Granulin_fam"/>
</dbReference>
<comment type="subcellular location">
    <subcellularLocation>
        <location evidence="1">Secreted</location>
    </subcellularLocation>
</comment>
<proteinExistence type="inferred from homology"/>
<dbReference type="OrthoDB" id="5854875at2759"/>
<evidence type="ECO:0000256" key="4">
    <source>
        <dbReference type="ARBA" id="ARBA00023157"/>
    </source>
</evidence>
<dbReference type="PROSITE" id="PS00799">
    <property type="entry name" value="GRANULINS"/>
    <property type="match status" value="5"/>
</dbReference>
<comment type="similarity">
    <text evidence="2">Belongs to the granulin family.</text>
</comment>
<name>A0A9Q1IMT3_SYNKA</name>
<keyword evidence="9" id="KW-1185">Reference proteome</keyword>
<accession>A0A9Q1IMT3</accession>
<feature type="domain" description="Granulins" evidence="7">
    <location>
        <begin position="185"/>
        <end position="198"/>
    </location>
</feature>
<dbReference type="AlphaFoldDB" id="A0A9Q1IMT3"/>
<feature type="signal peptide" evidence="6">
    <location>
        <begin position="1"/>
        <end position="28"/>
    </location>
</feature>
<dbReference type="SMART" id="SM00289">
    <property type="entry name" value="WR1"/>
    <property type="match status" value="5"/>
</dbReference>
<dbReference type="GO" id="GO:0005576">
    <property type="term" value="C:extracellular region"/>
    <property type="evidence" value="ECO:0007669"/>
    <property type="project" value="UniProtKB-SubCell"/>
</dbReference>
<gene>
    <name evidence="8" type="ORF">SKAU_G00296260</name>
</gene>
<evidence type="ECO:0000256" key="2">
    <source>
        <dbReference type="ARBA" id="ARBA00010093"/>
    </source>
</evidence>
<dbReference type="InterPro" id="IPR006150">
    <property type="entry name" value="Cys_repeat_1"/>
</dbReference>
<dbReference type="Pfam" id="PF00396">
    <property type="entry name" value="Granulin"/>
    <property type="match status" value="5"/>
</dbReference>